<dbReference type="VEuPathDB" id="TriTrypDB:LdCL_260008000"/>
<evidence type="ECO:0000313" key="1">
    <source>
        <dbReference type="EMBL" id="TPP41077.1"/>
    </source>
</evidence>
<evidence type="ECO:0000313" key="2">
    <source>
        <dbReference type="Proteomes" id="UP000318447"/>
    </source>
</evidence>
<proteinExistence type="predicted"/>
<sequence length="674" mass="74881">MSRKHNRESAAAASAGDAAETIATAVAATPPSLSTSPSSQNSDGATNFGGFVWNDVSIVLFYRLMHEIHGVCLALVKAAPEARPAILASFASSIDVIWTVAKRQLTEEERAQSATRFKVYAEAFVAVLQKCVRDAADGGTVALCRSLQRLLEEQGFPEAEFGPLASYFAELLLEEDVQGYSYSERASLVMPMPARYEGDKRSEEEHSRKRAGFEVVLPLFHPHPEVNTVIQLSEPKKRKPALDEYRIFSLPKKAAGFAADDFVVDDELLHRAYVVLATHLDAYGSLKGLSPYARLLLWNLLDRNDTLFSALYDQHVTSESMRQQLLKVRELLAVHKQAFEETRVAARQTASLVGWYATSAQWRDQALSRLDELEESDWYLLADVYRSGGKAIFPNYARSNAVAHLALGAVRKLDKIHGRELDGAPPMHKVVLQLLLPLLMGEVPGLGECCFGHGAFGANSPHWQRRRRKLKTVMDEVARKTTLSATKTSASSQASVCTYLCASLIFPLQCLGELLELCSLVTFSPMGFDAFTRSFLATNWEEEGAILAYLLRREPANPSLVPLVGIPRVYKDMVTSVQLLMADKMVPYVVEARRLAGEHARVSVRHRSYPYWKALCTMFDEEGRFDDLCALQVSTKEDPTRLYTAAGLELIPKVWPEDLVGLREEEESCRCVAG</sequence>
<comment type="caution">
    <text evidence="1">The sequence shown here is derived from an EMBL/GenBank/DDBJ whole genome shotgun (WGS) entry which is preliminary data.</text>
</comment>
<protein>
    <submittedName>
        <fullName evidence="1">Uncharacterized protein</fullName>
    </submittedName>
</protein>
<dbReference type="AlphaFoldDB" id="A0A504X7R9"/>
<dbReference type="Proteomes" id="UP000318447">
    <property type="component" value="Unassembled WGS sequence"/>
</dbReference>
<reference evidence="2" key="1">
    <citation type="submission" date="2019-02" db="EMBL/GenBank/DDBJ databases">
        <title>FDA dAtabase for Regulatory Grade micrObial Sequences (FDA-ARGOS): Supporting development and validation of Infectious Disease Dx tests.</title>
        <authorList>
            <person name="Duncan R."/>
            <person name="Fisher C."/>
            <person name="Tallon L."/>
            <person name="Sadzewicz L."/>
            <person name="Sengamalay N."/>
            <person name="Ott S."/>
            <person name="Godinez A."/>
            <person name="Nagaraj S."/>
            <person name="Vavikolanu K."/>
            <person name="Nadendla S."/>
            <person name="Aluvathingal J."/>
            <person name="Sichtig H."/>
        </authorList>
    </citation>
    <scope>NUCLEOTIDE SEQUENCE [LARGE SCALE GENOMIC DNA]</scope>
    <source>
        <strain evidence="2">FDAARGOS_361</strain>
    </source>
</reference>
<name>A0A504X7R9_LEIDO</name>
<dbReference type="EMBL" id="RHLC01000017">
    <property type="protein sequence ID" value="TPP41077.1"/>
    <property type="molecule type" value="Genomic_DNA"/>
</dbReference>
<accession>A0A504X7R9</accession>
<gene>
    <name evidence="1" type="ORF">CGC21_31540</name>
</gene>
<dbReference type="VEuPathDB" id="TriTrypDB:LdBPK_260250.1"/>
<organism evidence="1 2">
    <name type="scientific">Leishmania donovani</name>
    <dbReference type="NCBI Taxonomy" id="5661"/>
    <lineage>
        <taxon>Eukaryota</taxon>
        <taxon>Discoba</taxon>
        <taxon>Euglenozoa</taxon>
        <taxon>Kinetoplastea</taxon>
        <taxon>Metakinetoplastina</taxon>
        <taxon>Trypanosomatida</taxon>
        <taxon>Trypanosomatidae</taxon>
        <taxon>Leishmaniinae</taxon>
        <taxon>Leishmania</taxon>
    </lineage>
</organism>
<dbReference type="VEuPathDB" id="TriTrypDB:LDHU3_26.0360"/>